<dbReference type="RefSeq" id="WP_289446235.1">
    <property type="nucleotide sequence ID" value="NZ_JAUCGR010000002.1"/>
</dbReference>
<evidence type="ECO:0000313" key="1">
    <source>
        <dbReference type="EMBL" id="MDM7831003.1"/>
    </source>
</evidence>
<organism evidence="1 2">
    <name type="scientific">Cellulomonas edaphi</name>
    <dbReference type="NCBI Taxonomy" id="3053468"/>
    <lineage>
        <taxon>Bacteria</taxon>
        <taxon>Bacillati</taxon>
        <taxon>Actinomycetota</taxon>
        <taxon>Actinomycetes</taxon>
        <taxon>Micrococcales</taxon>
        <taxon>Cellulomonadaceae</taxon>
        <taxon>Cellulomonas</taxon>
    </lineage>
</organism>
<proteinExistence type="predicted"/>
<dbReference type="Gene3D" id="3.40.50.300">
    <property type="entry name" value="P-loop containing nucleotide triphosphate hydrolases"/>
    <property type="match status" value="1"/>
</dbReference>
<sequence length="208" mass="22323">MPVTPTTMPALVSALVERVAARPAAERVRVVVDGAPATAPADLADALVAPLRAAGRDVARVSADSFWRPASIRLEHGRHDAISYLEDWLDEGALVREVLAPFGVGGSGRYLPSLWDAERDRATRAPYEQAPAGAVVVVDGSMLLGRGLPFDLSVHLAVRPATLVRRTPPESAWTLEAFDLYESRATPTLAADVVVRVDDPRHPALVDR</sequence>
<comment type="caution">
    <text evidence="1">The sequence shown here is derived from an EMBL/GenBank/DDBJ whole genome shotgun (WGS) entry which is preliminary data.</text>
</comment>
<reference evidence="1 2" key="1">
    <citation type="submission" date="2023-06" db="EMBL/GenBank/DDBJ databases">
        <title>Cellulomonas sp. MW9 Whole genome sequence.</title>
        <authorList>
            <person name="Park S."/>
        </authorList>
    </citation>
    <scope>NUCLEOTIDE SEQUENCE [LARGE SCALE GENOMIC DNA]</scope>
    <source>
        <strain evidence="1 2">MW9</strain>
    </source>
</reference>
<evidence type="ECO:0000313" key="2">
    <source>
        <dbReference type="Proteomes" id="UP001321453"/>
    </source>
</evidence>
<dbReference type="GO" id="GO:0016301">
    <property type="term" value="F:kinase activity"/>
    <property type="evidence" value="ECO:0007669"/>
    <property type="project" value="UniProtKB-KW"/>
</dbReference>
<gene>
    <name evidence="1" type="ORF">QRT05_06630</name>
</gene>
<dbReference type="EMBL" id="JAUCGR010000002">
    <property type="protein sequence ID" value="MDM7831003.1"/>
    <property type="molecule type" value="Genomic_DNA"/>
</dbReference>
<dbReference type="Proteomes" id="UP001321453">
    <property type="component" value="Unassembled WGS sequence"/>
</dbReference>
<dbReference type="InterPro" id="IPR027417">
    <property type="entry name" value="P-loop_NTPase"/>
</dbReference>
<accession>A0ABT7S5W0</accession>
<keyword evidence="1" id="KW-0808">Transferase</keyword>
<name>A0ABT7S5W0_9CELL</name>
<protein>
    <submittedName>
        <fullName evidence="1">Uridine kinase</fullName>
    </submittedName>
</protein>
<keyword evidence="1" id="KW-0418">Kinase</keyword>
<keyword evidence="2" id="KW-1185">Reference proteome</keyword>